<reference evidence="1 2" key="1">
    <citation type="journal article" date="2020" name="Appl. Environ. Microbiol.">
        <title>Genomic Characteristics of a Novel Species of Ammonia-Oxidizing Archaea from the Jiulong River Estuary.</title>
        <authorList>
            <person name="Zou D."/>
            <person name="Wan R."/>
            <person name="Han L."/>
            <person name="Xu M.N."/>
            <person name="Liu Y."/>
            <person name="Liu H."/>
            <person name="Kao S.J."/>
            <person name="Li M."/>
        </authorList>
    </citation>
    <scope>NUCLEOTIDE SEQUENCE [LARGE SCALE GENOMIC DNA]</scope>
    <source>
        <strain evidence="1">W1bin1</strain>
    </source>
</reference>
<dbReference type="EMBL" id="JACEMZ010000009">
    <property type="protein sequence ID" value="MBA4452082.1"/>
    <property type="molecule type" value="Genomic_DNA"/>
</dbReference>
<comment type="caution">
    <text evidence="1">The sequence shown here is derived from an EMBL/GenBank/DDBJ whole genome shotgun (WGS) entry which is preliminary data.</text>
</comment>
<evidence type="ECO:0000313" key="1">
    <source>
        <dbReference type="EMBL" id="MBA4452082.1"/>
    </source>
</evidence>
<gene>
    <name evidence="1" type="ORF">H2B03_02760</name>
</gene>
<proteinExistence type="predicted"/>
<sequence>MLKNKVFLGLFTVLLLIPLASNSEAVLWDLQIQANVENSPIFSGDRPIVSGTVIDHASKPVPKATINVKSESISIMTHTSQSGEFRVELGKYDRLPGNYLVTISASTDKGDTGISTIQYQVKGELSPTTATFSKLSTPEAKKYLDASPEDFDKNPIGFMLYNYYQKLNNEYLEEKKISEKIAQDEEKLKKQYEIEQKLREKAIEEYNPGFGIFSGPQYDNYVNSLDENVRDVVVEHLNFTKNLFYEAQIVREDILKNGGTAEEAQSAYLEKISTSRNTIENLGNNSTESSDDVAKQNIIQNTTKSETESEENFSNSQVKEKTSILVNVDGNTIEVDYKESIFSIEINGQMLQFGVEDGKITQIDDS</sequence>
<name>A0AC60VY16_9ARCH</name>
<accession>A0AC60VY16</accession>
<dbReference type="Proteomes" id="UP000559653">
    <property type="component" value="Unassembled WGS sequence"/>
</dbReference>
<evidence type="ECO:0000313" key="2">
    <source>
        <dbReference type="Proteomes" id="UP000559653"/>
    </source>
</evidence>
<organism evidence="1 2">
    <name type="scientific">Candidatus Nitrosomaritimum aestuariumsis</name>
    <dbReference type="NCBI Taxonomy" id="3342354"/>
    <lineage>
        <taxon>Archaea</taxon>
        <taxon>Nitrososphaerota</taxon>
        <taxon>Nitrososphaeria</taxon>
        <taxon>Nitrosopumilales</taxon>
        <taxon>Nitrosopumilaceae</taxon>
        <taxon>Candidatus Nitrosomaritimum</taxon>
    </lineage>
</organism>
<protein>
    <submittedName>
        <fullName evidence="1">Carboxypeptidase regulatory-like domain-containing protein</fullName>
    </submittedName>
</protein>